<evidence type="ECO:0000256" key="1">
    <source>
        <dbReference type="SAM" id="MobiDB-lite"/>
    </source>
</evidence>
<dbReference type="Proteomes" id="UP001054889">
    <property type="component" value="Unassembled WGS sequence"/>
</dbReference>
<organism evidence="2 3">
    <name type="scientific">Eleusine coracana subsp. coracana</name>
    <dbReference type="NCBI Taxonomy" id="191504"/>
    <lineage>
        <taxon>Eukaryota</taxon>
        <taxon>Viridiplantae</taxon>
        <taxon>Streptophyta</taxon>
        <taxon>Embryophyta</taxon>
        <taxon>Tracheophyta</taxon>
        <taxon>Spermatophyta</taxon>
        <taxon>Magnoliopsida</taxon>
        <taxon>Liliopsida</taxon>
        <taxon>Poales</taxon>
        <taxon>Poaceae</taxon>
        <taxon>PACMAD clade</taxon>
        <taxon>Chloridoideae</taxon>
        <taxon>Cynodonteae</taxon>
        <taxon>Eleusininae</taxon>
        <taxon>Eleusine</taxon>
    </lineage>
</organism>
<gene>
    <name evidence="2" type="primary">gb22233</name>
    <name evidence="2" type="ORF">PR202_gb22233</name>
</gene>
<accession>A0AAV5FD85</accession>
<comment type="caution">
    <text evidence="2">The sequence shown here is derived from an EMBL/GenBank/DDBJ whole genome shotgun (WGS) entry which is preliminary data.</text>
</comment>
<protein>
    <submittedName>
        <fullName evidence="2">Uncharacterized protein</fullName>
    </submittedName>
</protein>
<evidence type="ECO:0000313" key="3">
    <source>
        <dbReference type="Proteomes" id="UP001054889"/>
    </source>
</evidence>
<keyword evidence="3" id="KW-1185">Reference proteome</keyword>
<feature type="region of interest" description="Disordered" evidence="1">
    <location>
        <begin position="1"/>
        <end position="20"/>
    </location>
</feature>
<sequence>MHDRSRSPSPRHAGHPPPRAPLRQLEIAHARHCLHTTRLAGFVPRDGDFARLLLKTSLSLQRRRGKLQPLASAVDHEPTNTRRRGRGISERRSIDRGCSNPPRRFCFPSCGGASEVPITSGIQPQIPAQLRGGTWAATACSIRQSVRELIFGEGKDRSLGRAMAEQEDGGRRRREAAGPVVVALECVAGSSKAEEWGGGAGVVQEGDVVEAVRVDRGAGDRARAALELEAPFKGGRAGLHKALHAAFKRGDTCVEVRVRGGRELQACIVPHHAAAGGGRKQYVLRSMHDPNYLLGFVDRLESECEEFQGTRSTRVASALSKAQLQDGYVAYPWDEKMRDTLRMPNSGCYLSMLVLPKALDANACRYESFEDTLARASTWFYSSQATGVPINFMNVQSEALLTKVSLSDLSNVTNATLYGFEDYHGVDIGVVKAARLWYSCVAGELLLEIPLEEGDTRLGFAISRTEEGFIYISSVVNDDKENEAPSTRSGLRDLFNRAEEASKLLVISRVSNEKVLPWIISSSGAVRCYDTITLSQKLSLHRLAVRPIQLHLLAWEKPNGPAERTMRSLKLPPPSVFPQPHHNLMPSIEPKVDVEDANVGDLSFRIEDLSFESSWV</sequence>
<reference evidence="2" key="1">
    <citation type="journal article" date="2018" name="DNA Res.">
        <title>Multiple hybrid de novo genome assembly of finger millet, an orphan allotetraploid crop.</title>
        <authorList>
            <person name="Hatakeyama M."/>
            <person name="Aluri S."/>
            <person name="Balachadran M.T."/>
            <person name="Sivarajan S.R."/>
            <person name="Patrignani A."/>
            <person name="Gruter S."/>
            <person name="Poveda L."/>
            <person name="Shimizu-Inatsugi R."/>
            <person name="Baeten J."/>
            <person name="Francoijs K.J."/>
            <person name="Nataraja K.N."/>
            <person name="Reddy Y.A.N."/>
            <person name="Phadnis S."/>
            <person name="Ravikumar R.L."/>
            <person name="Schlapbach R."/>
            <person name="Sreeman S.M."/>
            <person name="Shimizu K.K."/>
        </authorList>
    </citation>
    <scope>NUCLEOTIDE SEQUENCE</scope>
</reference>
<name>A0AAV5FD85_ELECO</name>
<reference evidence="2" key="2">
    <citation type="submission" date="2021-12" db="EMBL/GenBank/DDBJ databases">
        <title>Resequencing data analysis of finger millet.</title>
        <authorList>
            <person name="Hatakeyama M."/>
            <person name="Aluri S."/>
            <person name="Balachadran M.T."/>
            <person name="Sivarajan S.R."/>
            <person name="Poveda L."/>
            <person name="Shimizu-Inatsugi R."/>
            <person name="Schlapbach R."/>
            <person name="Sreeman S.M."/>
            <person name="Shimizu K.K."/>
        </authorList>
    </citation>
    <scope>NUCLEOTIDE SEQUENCE</scope>
</reference>
<dbReference type="PANTHER" id="PTHR33984:SF12">
    <property type="entry name" value="NB-ARC DOMAIN CONTAINING PROTEIN, EXPRESSED"/>
    <property type="match status" value="1"/>
</dbReference>
<dbReference type="EMBL" id="BQKI01000085">
    <property type="protein sequence ID" value="GJN33613.1"/>
    <property type="molecule type" value="Genomic_DNA"/>
</dbReference>
<dbReference type="AlphaFoldDB" id="A0AAV5FD85"/>
<feature type="region of interest" description="Disordered" evidence="1">
    <location>
        <begin position="71"/>
        <end position="96"/>
    </location>
</feature>
<dbReference type="PANTHER" id="PTHR33984">
    <property type="entry name" value="OS02G0717600 PROTEIN"/>
    <property type="match status" value="1"/>
</dbReference>
<evidence type="ECO:0000313" key="2">
    <source>
        <dbReference type="EMBL" id="GJN33613.1"/>
    </source>
</evidence>
<proteinExistence type="predicted"/>